<dbReference type="AlphaFoldDB" id="A0A2P2BS66"/>
<dbReference type="PANTHER" id="PTHR34989">
    <property type="entry name" value="PROTEIN HDED"/>
    <property type="match status" value="1"/>
</dbReference>
<reference evidence="2 3" key="1">
    <citation type="submission" date="2014-09" db="EMBL/GenBank/DDBJ databases">
        <authorList>
            <person name="Hornung B.V."/>
        </authorList>
    </citation>
    <scope>NUCLEOTIDE SEQUENCE [LARGE SCALE GENOMIC DNA]</scope>
    <source>
        <strain evidence="2 3">FRIFI</strain>
    </source>
</reference>
<dbReference type="Pfam" id="PF03729">
    <property type="entry name" value="DUF308"/>
    <property type="match status" value="2"/>
</dbReference>
<feature type="transmembrane region" description="Helical" evidence="1">
    <location>
        <begin position="143"/>
        <end position="161"/>
    </location>
</feature>
<dbReference type="InterPro" id="IPR052712">
    <property type="entry name" value="Acid_resist_chaperone_HdeD"/>
</dbReference>
<sequence length="163" mass="18501">MKKLEALLIIEGILLGIIGVLFFTNPIQSYFNFTTIAGIMLIVSGIFTLIRAFKSTDKSHYIFSGIINVLFGLILWLFPISTTSSLIFVYGIWALVRGLYLFIVSFKRKTFGFNANTLYNICLVILGLLIFINPIQILLYTPFIIGIYFIISAIFEIYLGFKL</sequence>
<organism evidence="2 3">
    <name type="scientific">Romboutsia hominis</name>
    <dbReference type="NCBI Taxonomy" id="1507512"/>
    <lineage>
        <taxon>Bacteria</taxon>
        <taxon>Bacillati</taxon>
        <taxon>Bacillota</taxon>
        <taxon>Clostridia</taxon>
        <taxon>Peptostreptococcales</taxon>
        <taxon>Peptostreptococcaceae</taxon>
        <taxon>Romboutsia</taxon>
    </lineage>
</organism>
<feature type="transmembrane region" description="Helical" evidence="1">
    <location>
        <begin position="30"/>
        <end position="50"/>
    </location>
</feature>
<feature type="transmembrane region" description="Helical" evidence="1">
    <location>
        <begin position="62"/>
        <end position="81"/>
    </location>
</feature>
<keyword evidence="1" id="KW-0812">Transmembrane</keyword>
<proteinExistence type="predicted"/>
<feature type="transmembrane region" description="Helical" evidence="1">
    <location>
        <begin position="87"/>
        <end position="106"/>
    </location>
</feature>
<evidence type="ECO:0008006" key="4">
    <source>
        <dbReference type="Google" id="ProtNLM"/>
    </source>
</evidence>
<dbReference type="PANTHER" id="PTHR34989:SF1">
    <property type="entry name" value="PROTEIN HDED"/>
    <property type="match status" value="1"/>
</dbReference>
<evidence type="ECO:0000313" key="2">
    <source>
        <dbReference type="EMBL" id="CEI73203.1"/>
    </source>
</evidence>
<dbReference type="InterPro" id="IPR005325">
    <property type="entry name" value="DUF308_memb"/>
</dbReference>
<accession>A0A2P2BS66</accession>
<keyword evidence="1" id="KW-0472">Membrane</keyword>
<dbReference type="RefSeq" id="WP_166505589.1">
    <property type="nucleotide sequence ID" value="NZ_JAKNTL010000007.1"/>
</dbReference>
<dbReference type="GO" id="GO:0005886">
    <property type="term" value="C:plasma membrane"/>
    <property type="evidence" value="ECO:0007669"/>
    <property type="project" value="TreeGrafter"/>
</dbReference>
<feature type="transmembrane region" description="Helical" evidence="1">
    <location>
        <begin position="118"/>
        <end position="137"/>
    </location>
</feature>
<keyword evidence="3" id="KW-1185">Reference proteome</keyword>
<keyword evidence="1" id="KW-1133">Transmembrane helix</keyword>
<evidence type="ECO:0000256" key="1">
    <source>
        <dbReference type="SAM" id="Phobius"/>
    </source>
</evidence>
<evidence type="ECO:0000313" key="3">
    <source>
        <dbReference type="Proteomes" id="UP000245695"/>
    </source>
</evidence>
<dbReference type="Proteomes" id="UP000245695">
    <property type="component" value="Chromosome 1"/>
</dbReference>
<protein>
    <recommendedName>
        <fullName evidence="4">Acid-resistance membrane protein</fullName>
    </recommendedName>
</protein>
<dbReference type="EMBL" id="LN650648">
    <property type="protein sequence ID" value="CEI73203.1"/>
    <property type="molecule type" value="Genomic_DNA"/>
</dbReference>
<feature type="transmembrane region" description="Helical" evidence="1">
    <location>
        <begin position="7"/>
        <end position="24"/>
    </location>
</feature>
<name>A0A2P2BS66_9FIRM</name>
<dbReference type="KEGG" id="rhom:FRIFI_1670"/>
<gene>
    <name evidence="2" type="ORF">FRIFI_1670</name>
</gene>